<dbReference type="InterPro" id="IPR033942">
    <property type="entry name" value="IMPase"/>
</dbReference>
<dbReference type="Gene3D" id="3.30.540.10">
    <property type="entry name" value="Fructose-1,6-Bisphosphatase, subunit A, domain 1"/>
    <property type="match status" value="1"/>
</dbReference>
<dbReference type="PRINTS" id="PR01959">
    <property type="entry name" value="SBIMPHPHTASE"/>
</dbReference>
<dbReference type="PROSITE" id="PS00629">
    <property type="entry name" value="IMP_1"/>
    <property type="match status" value="1"/>
</dbReference>
<feature type="binding site" evidence="9">
    <location>
        <position position="88"/>
    </location>
    <ligand>
        <name>Mg(2+)</name>
        <dbReference type="ChEBI" id="CHEBI:18420"/>
        <label>1</label>
        <note>catalytic</note>
    </ligand>
</feature>
<organism evidence="11 12">
    <name type="scientific">Stella humosa</name>
    <dbReference type="NCBI Taxonomy" id="94"/>
    <lineage>
        <taxon>Bacteria</taxon>
        <taxon>Pseudomonadati</taxon>
        <taxon>Pseudomonadota</taxon>
        <taxon>Alphaproteobacteria</taxon>
        <taxon>Rhodospirillales</taxon>
        <taxon>Stellaceae</taxon>
        <taxon>Stella</taxon>
    </lineage>
</organism>
<dbReference type="InterPro" id="IPR000760">
    <property type="entry name" value="Inositol_monophosphatase-like"/>
</dbReference>
<evidence type="ECO:0000256" key="8">
    <source>
        <dbReference type="ARBA" id="ARBA00022842"/>
    </source>
</evidence>
<dbReference type="EC" id="3.1.3.25" evidence="4 10"/>
<feature type="binding site" evidence="9">
    <location>
        <position position="74"/>
    </location>
    <ligand>
        <name>Mg(2+)</name>
        <dbReference type="ChEBI" id="CHEBI:18420"/>
        <label>1</label>
        <note>catalytic</note>
    </ligand>
</feature>
<comment type="catalytic activity">
    <reaction evidence="1 10">
        <text>a myo-inositol phosphate + H2O = myo-inositol + phosphate</text>
        <dbReference type="Rhea" id="RHEA:24056"/>
        <dbReference type="ChEBI" id="CHEBI:15377"/>
        <dbReference type="ChEBI" id="CHEBI:17268"/>
        <dbReference type="ChEBI" id="CHEBI:43474"/>
        <dbReference type="ChEBI" id="CHEBI:84139"/>
        <dbReference type="EC" id="3.1.3.25"/>
    </reaction>
</comment>
<dbReference type="PANTHER" id="PTHR20854:SF4">
    <property type="entry name" value="INOSITOL-1-MONOPHOSPHATASE-RELATED"/>
    <property type="match status" value="1"/>
</dbReference>
<evidence type="ECO:0000256" key="4">
    <source>
        <dbReference type="ARBA" id="ARBA00013106"/>
    </source>
</evidence>
<evidence type="ECO:0000256" key="3">
    <source>
        <dbReference type="ARBA" id="ARBA00009759"/>
    </source>
</evidence>
<dbReference type="PANTHER" id="PTHR20854">
    <property type="entry name" value="INOSITOL MONOPHOSPHATASE"/>
    <property type="match status" value="1"/>
</dbReference>
<keyword evidence="12" id="KW-1185">Reference proteome</keyword>
<dbReference type="RefSeq" id="WP_123693199.1">
    <property type="nucleotide sequence ID" value="NZ_AP019700.1"/>
</dbReference>
<dbReference type="GO" id="GO:0006020">
    <property type="term" value="P:inositol metabolic process"/>
    <property type="evidence" value="ECO:0007669"/>
    <property type="project" value="TreeGrafter"/>
</dbReference>
<dbReference type="GO" id="GO:0046872">
    <property type="term" value="F:metal ion binding"/>
    <property type="evidence" value="ECO:0007669"/>
    <property type="project" value="UniProtKB-KW"/>
</dbReference>
<gene>
    <name evidence="11" type="ORF">EDC65_4187</name>
</gene>
<protein>
    <recommendedName>
        <fullName evidence="5 10">Inositol-1-monophosphatase</fullName>
        <ecNumber evidence="4 10">3.1.3.25</ecNumber>
    </recommendedName>
</protein>
<evidence type="ECO:0000313" key="11">
    <source>
        <dbReference type="EMBL" id="ROP83539.1"/>
    </source>
</evidence>
<dbReference type="Proteomes" id="UP000278222">
    <property type="component" value="Unassembled WGS sequence"/>
</dbReference>
<dbReference type="FunFam" id="3.30.540.10:FF:000003">
    <property type="entry name" value="Inositol-1-monophosphatase"/>
    <property type="match status" value="1"/>
</dbReference>
<reference evidence="11 12" key="1">
    <citation type="submission" date="2018-11" db="EMBL/GenBank/DDBJ databases">
        <title>Genomic Encyclopedia of Type Strains, Phase IV (KMG-IV): sequencing the most valuable type-strain genomes for metagenomic binning, comparative biology and taxonomic classification.</title>
        <authorList>
            <person name="Goeker M."/>
        </authorList>
    </citation>
    <scope>NUCLEOTIDE SEQUENCE [LARGE SCALE GENOMIC DNA]</scope>
    <source>
        <strain evidence="11 12">DSM 5900</strain>
    </source>
</reference>
<dbReference type="GO" id="GO:0007165">
    <property type="term" value="P:signal transduction"/>
    <property type="evidence" value="ECO:0007669"/>
    <property type="project" value="TreeGrafter"/>
</dbReference>
<dbReference type="InterPro" id="IPR022337">
    <property type="entry name" value="Inositol_monophosphatase_SuhB"/>
</dbReference>
<dbReference type="OrthoDB" id="9785695at2"/>
<keyword evidence="6 9" id="KW-0479">Metal-binding</keyword>
<dbReference type="Pfam" id="PF00459">
    <property type="entry name" value="Inositol_P"/>
    <property type="match status" value="1"/>
</dbReference>
<comment type="similarity">
    <text evidence="3 10">Belongs to the inositol monophosphatase superfamily.</text>
</comment>
<evidence type="ECO:0000256" key="1">
    <source>
        <dbReference type="ARBA" id="ARBA00001033"/>
    </source>
</evidence>
<dbReference type="AlphaFoldDB" id="A0A3N1KXN7"/>
<keyword evidence="8 9" id="KW-0460">Magnesium</keyword>
<evidence type="ECO:0000256" key="7">
    <source>
        <dbReference type="ARBA" id="ARBA00022801"/>
    </source>
</evidence>
<dbReference type="PRINTS" id="PR00377">
    <property type="entry name" value="IMPHPHTASES"/>
</dbReference>
<dbReference type="EMBL" id="RJKX01000016">
    <property type="protein sequence ID" value="ROP83539.1"/>
    <property type="molecule type" value="Genomic_DNA"/>
</dbReference>
<accession>A0A3N1KXN7</accession>
<dbReference type="InterPro" id="IPR020583">
    <property type="entry name" value="Inositol_monoP_metal-BS"/>
</dbReference>
<evidence type="ECO:0000256" key="9">
    <source>
        <dbReference type="PIRSR" id="PIRSR600760-2"/>
    </source>
</evidence>
<dbReference type="GO" id="GO:0008934">
    <property type="term" value="F:inositol monophosphate 1-phosphatase activity"/>
    <property type="evidence" value="ECO:0007669"/>
    <property type="project" value="InterPro"/>
</dbReference>
<evidence type="ECO:0000256" key="5">
    <source>
        <dbReference type="ARBA" id="ARBA00019784"/>
    </source>
</evidence>
<dbReference type="Gene3D" id="3.40.190.80">
    <property type="match status" value="1"/>
</dbReference>
<feature type="binding site" evidence="9">
    <location>
        <position position="91"/>
    </location>
    <ligand>
        <name>Mg(2+)</name>
        <dbReference type="ChEBI" id="CHEBI:18420"/>
        <label>1</label>
        <note>catalytic</note>
    </ligand>
</feature>
<feature type="binding site" evidence="9">
    <location>
        <position position="90"/>
    </location>
    <ligand>
        <name>Mg(2+)</name>
        <dbReference type="ChEBI" id="CHEBI:18420"/>
        <label>2</label>
    </ligand>
</feature>
<comment type="caution">
    <text evidence="11">The sequence shown here is derived from an EMBL/GenBank/DDBJ whole genome shotgun (WGS) entry which is preliminary data.</text>
</comment>
<sequence>MILDQGELDRRFLAACAVAREAGDLARSYFTNRDSLKVEFKGPQDYLTAADGAVERLIVARLGAAFAGDTFLGEEGGGTVGPRLWVIDPIDGTANFARGIALFCIAIAFVVDGRTELGVIYDPISQEMFTAVRGGGATCNGRPMRVSDAASLRNAVIEVGWSSRLPIAGYLDLLDRVVGAGASFRRGGSGALGLAYVADGRVDGYVELHINAWDCLAALLMIEEAGGVTNDFLAGGEGLVRGNAVLAAAPGIRDALSQASGIG</sequence>
<dbReference type="SUPFAM" id="SSF56655">
    <property type="entry name" value="Carbohydrate phosphatase"/>
    <property type="match status" value="1"/>
</dbReference>
<proteinExistence type="inferred from homology"/>
<name>A0A3N1KXN7_9PROT</name>
<comment type="cofactor">
    <cofactor evidence="2 9 10">
        <name>Mg(2+)</name>
        <dbReference type="ChEBI" id="CHEBI:18420"/>
    </cofactor>
</comment>
<keyword evidence="7 10" id="KW-0378">Hydrolase</keyword>
<evidence type="ECO:0000256" key="10">
    <source>
        <dbReference type="RuleBase" id="RU364068"/>
    </source>
</evidence>
<evidence type="ECO:0000256" key="6">
    <source>
        <dbReference type="ARBA" id="ARBA00022723"/>
    </source>
</evidence>
<evidence type="ECO:0000313" key="12">
    <source>
        <dbReference type="Proteomes" id="UP000278222"/>
    </source>
</evidence>
<feature type="binding site" evidence="9">
    <location>
        <position position="214"/>
    </location>
    <ligand>
        <name>Mg(2+)</name>
        <dbReference type="ChEBI" id="CHEBI:18420"/>
        <label>1</label>
        <note>catalytic</note>
    </ligand>
</feature>
<evidence type="ECO:0000256" key="2">
    <source>
        <dbReference type="ARBA" id="ARBA00001946"/>
    </source>
</evidence>
<dbReference type="CDD" id="cd01639">
    <property type="entry name" value="IMPase"/>
    <property type="match status" value="1"/>
</dbReference>